<proteinExistence type="predicted"/>
<gene>
    <name evidence="1" type="ORF">ENKO_27380</name>
</gene>
<evidence type="ECO:0000313" key="1">
    <source>
        <dbReference type="EMBL" id="BCU56144.1"/>
    </source>
</evidence>
<name>A0AA86MD30_9ENTR</name>
<reference evidence="1" key="1">
    <citation type="submission" date="2021-04" db="EMBL/GenBank/DDBJ databases">
        <title>Difference and commonality of drug resistance evolution in various bacteria. and drug sensitivity profiles.</title>
        <authorList>
            <person name="Maeda T."/>
            <person name="Shibai A."/>
            <person name="Kawada K."/>
            <person name="Kotani H."/>
            <person name="Tarusawa Y."/>
            <person name="Tanabe K."/>
            <person name="Furusawa C."/>
        </authorList>
    </citation>
    <scope>NUCLEOTIDE SEQUENCE</scope>
    <source>
        <strain evidence="1">JCM 8580</strain>
    </source>
</reference>
<accession>A0AA86MD30</accession>
<evidence type="ECO:0000313" key="2">
    <source>
        <dbReference type="Proteomes" id="UP000682928"/>
    </source>
</evidence>
<dbReference type="AlphaFoldDB" id="A0AA86MD30"/>
<protein>
    <submittedName>
        <fullName evidence="1">Uncharacterized protein</fullName>
    </submittedName>
</protein>
<organism evidence="1 2">
    <name type="scientific">Enterobacter kobei</name>
    <dbReference type="NCBI Taxonomy" id="208224"/>
    <lineage>
        <taxon>Bacteria</taxon>
        <taxon>Pseudomonadati</taxon>
        <taxon>Pseudomonadota</taxon>
        <taxon>Gammaproteobacteria</taxon>
        <taxon>Enterobacterales</taxon>
        <taxon>Enterobacteriaceae</taxon>
        <taxon>Enterobacter</taxon>
        <taxon>Enterobacter cloacae complex</taxon>
    </lineage>
</organism>
<dbReference type="EMBL" id="AP024590">
    <property type="protein sequence ID" value="BCU56144.1"/>
    <property type="molecule type" value="Genomic_DNA"/>
</dbReference>
<sequence length="61" mass="6896">MCVSSCLPEYSKQKPTWSGFVGQALADGVYAGWRYAYPAYKLNYGYVQYRRPGKPAPPGNW</sequence>
<dbReference type="Proteomes" id="UP000682928">
    <property type="component" value="Chromosome"/>
</dbReference>